<accession>A0ABQ5MRE5</accession>
<comment type="caution">
    <text evidence="1">The sequence shown here is derived from an EMBL/GenBank/DDBJ whole genome shotgun (WGS) entry which is preliminary data.</text>
</comment>
<gene>
    <name evidence="1" type="ORF">AHIS1636_09780</name>
</gene>
<protein>
    <submittedName>
        <fullName evidence="1">Uncharacterized protein</fullName>
    </submittedName>
</protein>
<reference evidence="1 2" key="1">
    <citation type="journal article" date="2023" name="Int. J. Syst. Evol. Microbiol.">
        <title>Arthrobacter mangrovi sp. nov., an actinobacterium isolated from the rhizosphere of a mangrove.</title>
        <authorList>
            <person name="Hamada M."/>
            <person name="Saitou S."/>
            <person name="Enomoto N."/>
            <person name="Nanri K."/>
            <person name="Hidaka K."/>
            <person name="Miura T."/>
            <person name="Tamura T."/>
        </authorList>
    </citation>
    <scope>NUCLEOTIDE SEQUENCE [LARGE SCALE GENOMIC DNA]</scope>
    <source>
        <strain evidence="1 2">NBRC 112813</strain>
    </source>
</reference>
<name>A0ABQ5MRE5_9MICC</name>
<evidence type="ECO:0000313" key="1">
    <source>
        <dbReference type="EMBL" id="GLB66539.1"/>
    </source>
</evidence>
<dbReference type="EMBL" id="BRVS01000004">
    <property type="protein sequence ID" value="GLB66539.1"/>
    <property type="molecule type" value="Genomic_DNA"/>
</dbReference>
<keyword evidence="2" id="KW-1185">Reference proteome</keyword>
<sequence>MLRNGFCTSHVDSPKSAFWTLGVYSAAPAAGDSAAEPAAGLLLHDGANMGSIRLPAIPPRSGPAIRPYCGETVKKLWNAGGSDVERPDRGE</sequence>
<dbReference type="Proteomes" id="UP001209654">
    <property type="component" value="Unassembled WGS sequence"/>
</dbReference>
<organism evidence="1 2">
    <name type="scientific">Arthrobacter mangrovi</name>
    <dbReference type="NCBI Taxonomy" id="2966350"/>
    <lineage>
        <taxon>Bacteria</taxon>
        <taxon>Bacillati</taxon>
        <taxon>Actinomycetota</taxon>
        <taxon>Actinomycetes</taxon>
        <taxon>Micrococcales</taxon>
        <taxon>Micrococcaceae</taxon>
        <taxon>Arthrobacter</taxon>
    </lineage>
</organism>
<evidence type="ECO:0000313" key="2">
    <source>
        <dbReference type="Proteomes" id="UP001209654"/>
    </source>
</evidence>
<proteinExistence type="predicted"/>